<evidence type="ECO:0000256" key="1">
    <source>
        <dbReference type="ARBA" id="ARBA00022729"/>
    </source>
</evidence>
<dbReference type="InterPro" id="IPR039424">
    <property type="entry name" value="SBP_5"/>
</dbReference>
<dbReference type="Pfam" id="PF00496">
    <property type="entry name" value="SBP_bac_5"/>
    <property type="match status" value="1"/>
</dbReference>
<evidence type="ECO:0000259" key="3">
    <source>
        <dbReference type="Pfam" id="PF00496"/>
    </source>
</evidence>
<dbReference type="GO" id="GO:1904680">
    <property type="term" value="F:peptide transmembrane transporter activity"/>
    <property type="evidence" value="ECO:0007669"/>
    <property type="project" value="TreeGrafter"/>
</dbReference>
<sequence>MITVLRALLALTLVAALAGCSAGSTAYSSPSADSITIGFSAAPANLDFTRTDGAAIPQALLDNVYQGLVHLDANGAIVPQLATSWTVSPDRRTYDFQLRPGVTFTDGEPFTADTVKFSIDRVRTDWTISLKSAMTVVDHVEAVDPRHARVVLKQPSNGWLFTMASRVGAMFAPNGVRDLATTPVGTGPYQLDRFNRGDSLVLKANPGYWGPKPAYGRVVLKYFQDPTALNNALLSNGIDVISSVQAPDSLAQFASDERFTTIQGTTTAEVVLSFNNAKAPLNDKRVRQALTFGIDRKALLDTAWAGKGLLIGSMVPPSDPWYEDLSTVYPYDPAKAKQLLADAGQQHLTLRLRIPNLPYAVDSAQVIRSQLAAIGVTVSIEELDFPAVWLKQVFTGHDFDMSIVAHVEARDIVTFGNPKYYWGYSNPTVTQLLAEADTGTPEQQIADMKQVARTINADAAADWLFLLPNLIVAKKGITGLPPNQVGEAFDLSALGRA</sequence>
<feature type="domain" description="Solute-binding protein family 5" evidence="3">
    <location>
        <begin position="77"/>
        <end position="406"/>
    </location>
</feature>
<accession>A0A7W9NJ07</accession>
<keyword evidence="5" id="KW-1185">Reference proteome</keyword>
<name>A0A7W9NJ07_9PSEU</name>
<dbReference type="GO" id="GO:0043190">
    <property type="term" value="C:ATP-binding cassette (ABC) transporter complex"/>
    <property type="evidence" value="ECO:0007669"/>
    <property type="project" value="InterPro"/>
</dbReference>
<dbReference type="EMBL" id="JACHIR010000001">
    <property type="protein sequence ID" value="MBB5894455.1"/>
    <property type="molecule type" value="Genomic_DNA"/>
</dbReference>
<dbReference type="InterPro" id="IPR000914">
    <property type="entry name" value="SBP_5_dom"/>
</dbReference>
<dbReference type="GO" id="GO:0015833">
    <property type="term" value="P:peptide transport"/>
    <property type="evidence" value="ECO:0007669"/>
    <property type="project" value="TreeGrafter"/>
</dbReference>
<dbReference type="Gene3D" id="3.10.105.10">
    <property type="entry name" value="Dipeptide-binding Protein, Domain 3"/>
    <property type="match status" value="1"/>
</dbReference>
<organism evidence="4 5">
    <name type="scientific">Kutzneria kofuensis</name>
    <dbReference type="NCBI Taxonomy" id="103725"/>
    <lineage>
        <taxon>Bacteria</taxon>
        <taxon>Bacillati</taxon>
        <taxon>Actinomycetota</taxon>
        <taxon>Actinomycetes</taxon>
        <taxon>Pseudonocardiales</taxon>
        <taxon>Pseudonocardiaceae</taxon>
        <taxon>Kutzneria</taxon>
    </lineage>
</organism>
<dbReference type="GO" id="GO:0042597">
    <property type="term" value="C:periplasmic space"/>
    <property type="evidence" value="ECO:0007669"/>
    <property type="project" value="UniProtKB-ARBA"/>
</dbReference>
<dbReference type="PANTHER" id="PTHR30290:SF38">
    <property type="entry name" value="D,D-DIPEPTIDE-BINDING PERIPLASMIC PROTEIN DDPA-RELATED"/>
    <property type="match status" value="1"/>
</dbReference>
<dbReference type="AlphaFoldDB" id="A0A7W9NJ07"/>
<dbReference type="CDD" id="cd08494">
    <property type="entry name" value="PBP2_NikA_DppA_OppA_like_6"/>
    <property type="match status" value="1"/>
</dbReference>
<gene>
    <name evidence="4" type="ORF">BJ998_005651</name>
</gene>
<dbReference type="Proteomes" id="UP000585638">
    <property type="component" value="Unassembled WGS sequence"/>
</dbReference>
<dbReference type="PANTHER" id="PTHR30290">
    <property type="entry name" value="PERIPLASMIC BINDING COMPONENT OF ABC TRANSPORTER"/>
    <property type="match status" value="1"/>
</dbReference>
<protein>
    <submittedName>
        <fullName evidence="4">Peptide/nickel transport system substrate-binding protein</fullName>
    </submittedName>
</protein>
<dbReference type="SUPFAM" id="SSF53850">
    <property type="entry name" value="Periplasmic binding protein-like II"/>
    <property type="match status" value="1"/>
</dbReference>
<dbReference type="Gene3D" id="3.40.190.10">
    <property type="entry name" value="Periplasmic binding protein-like II"/>
    <property type="match status" value="1"/>
</dbReference>
<evidence type="ECO:0000256" key="2">
    <source>
        <dbReference type="SAM" id="SignalP"/>
    </source>
</evidence>
<dbReference type="InterPro" id="IPR030678">
    <property type="entry name" value="Peptide/Ni-bd"/>
</dbReference>
<keyword evidence="1 2" id="KW-0732">Signal</keyword>
<dbReference type="PIRSF" id="PIRSF002741">
    <property type="entry name" value="MppA"/>
    <property type="match status" value="1"/>
</dbReference>
<evidence type="ECO:0000313" key="4">
    <source>
        <dbReference type="EMBL" id="MBB5894455.1"/>
    </source>
</evidence>
<comment type="caution">
    <text evidence="4">The sequence shown here is derived from an EMBL/GenBank/DDBJ whole genome shotgun (WGS) entry which is preliminary data.</text>
</comment>
<dbReference type="PROSITE" id="PS51257">
    <property type="entry name" value="PROKAR_LIPOPROTEIN"/>
    <property type="match status" value="1"/>
</dbReference>
<evidence type="ECO:0000313" key="5">
    <source>
        <dbReference type="Proteomes" id="UP000585638"/>
    </source>
</evidence>
<reference evidence="4 5" key="1">
    <citation type="submission" date="2020-08" db="EMBL/GenBank/DDBJ databases">
        <title>Sequencing the genomes of 1000 actinobacteria strains.</title>
        <authorList>
            <person name="Klenk H.-P."/>
        </authorList>
    </citation>
    <scope>NUCLEOTIDE SEQUENCE [LARGE SCALE GENOMIC DNA]</scope>
    <source>
        <strain evidence="4 5">DSM 43851</strain>
    </source>
</reference>
<feature type="signal peptide" evidence="2">
    <location>
        <begin position="1"/>
        <end position="26"/>
    </location>
</feature>
<feature type="chain" id="PRO_5038581696" evidence="2">
    <location>
        <begin position="27"/>
        <end position="497"/>
    </location>
</feature>
<proteinExistence type="predicted"/>